<protein>
    <submittedName>
        <fullName evidence="6">Epoxide hydrolase-like protein</fullName>
        <ecNumber evidence="6">3.3.2.9</ecNumber>
    </submittedName>
</protein>
<gene>
    <name evidence="6" type="ordered locus">BN6_38990</name>
</gene>
<organism evidence="6 7">
    <name type="scientific">Saccharothrix espanaensis (strain ATCC 51144 / DSM 44229 / JCM 9112 / NBRC 15066 / NRRL 15764)</name>
    <dbReference type="NCBI Taxonomy" id="1179773"/>
    <lineage>
        <taxon>Bacteria</taxon>
        <taxon>Bacillati</taxon>
        <taxon>Actinomycetota</taxon>
        <taxon>Actinomycetes</taxon>
        <taxon>Pseudonocardiales</taxon>
        <taxon>Pseudonocardiaceae</taxon>
        <taxon>Saccharothrix</taxon>
    </lineage>
</organism>
<dbReference type="Gene3D" id="3.40.50.1820">
    <property type="entry name" value="alpha/beta hydrolase"/>
    <property type="match status" value="1"/>
</dbReference>
<dbReference type="EMBL" id="HE804045">
    <property type="protein sequence ID" value="CCH31188.1"/>
    <property type="molecule type" value="Genomic_DNA"/>
</dbReference>
<evidence type="ECO:0000256" key="1">
    <source>
        <dbReference type="ARBA" id="ARBA00010088"/>
    </source>
</evidence>
<evidence type="ECO:0000313" key="6">
    <source>
        <dbReference type="EMBL" id="CCH31188.1"/>
    </source>
</evidence>
<dbReference type="InterPro" id="IPR016292">
    <property type="entry name" value="Epoxide_hydrolase"/>
</dbReference>
<accession>K0K3T0</accession>
<evidence type="ECO:0000256" key="4">
    <source>
        <dbReference type="PIRSR" id="PIRSR001112-1"/>
    </source>
</evidence>
<dbReference type="Pfam" id="PF06441">
    <property type="entry name" value="EHN"/>
    <property type="match status" value="1"/>
</dbReference>
<name>K0K3T0_SACES</name>
<feature type="active site" description="Proton donor" evidence="4">
    <location>
        <position position="322"/>
    </location>
</feature>
<keyword evidence="7" id="KW-1185">Reference proteome</keyword>
<evidence type="ECO:0000256" key="3">
    <source>
        <dbReference type="ARBA" id="ARBA00022801"/>
    </source>
</evidence>
<dbReference type="KEGG" id="sesp:BN6_38990"/>
<dbReference type="PATRIC" id="fig|1179773.3.peg.3900"/>
<keyword evidence="2" id="KW-0058">Aromatic hydrocarbons catabolism</keyword>
<dbReference type="GO" id="GO:0097176">
    <property type="term" value="P:epoxide metabolic process"/>
    <property type="evidence" value="ECO:0007669"/>
    <property type="project" value="TreeGrafter"/>
</dbReference>
<dbReference type="AlphaFoldDB" id="K0K3T0"/>
<dbReference type="Proteomes" id="UP000006281">
    <property type="component" value="Chromosome"/>
</dbReference>
<keyword evidence="3 6" id="KW-0378">Hydrolase</keyword>
<reference evidence="6 7" key="1">
    <citation type="journal article" date="2012" name="BMC Genomics">
        <title>Complete genome sequence of Saccharothrix espanaensis DSM 44229T and comparison to the other completely sequenced Pseudonocardiaceae.</title>
        <authorList>
            <person name="Strobel T."/>
            <person name="Al-Dilaimi A."/>
            <person name="Blom J."/>
            <person name="Gessner A."/>
            <person name="Kalinowski J."/>
            <person name="Luzhetska M."/>
            <person name="Puhler A."/>
            <person name="Szczepanowski R."/>
            <person name="Bechthold A."/>
            <person name="Ruckert C."/>
        </authorList>
    </citation>
    <scope>NUCLEOTIDE SEQUENCE [LARGE SCALE GENOMIC DNA]</scope>
    <source>
        <strain evidence="7">ATCC 51144 / DSM 44229 / JCM 9112 / NBRC 15066 / NRRL 15764</strain>
    </source>
</reference>
<dbReference type="InterPro" id="IPR000639">
    <property type="entry name" value="Epox_hydrolase-like"/>
</dbReference>
<dbReference type="GO" id="GO:0033961">
    <property type="term" value="F:cis-stilbene-oxide hydrolase activity"/>
    <property type="evidence" value="ECO:0007669"/>
    <property type="project" value="UniProtKB-EC"/>
</dbReference>
<comment type="similarity">
    <text evidence="1">Belongs to the peptidase S33 family.</text>
</comment>
<dbReference type="PANTHER" id="PTHR21661:SF35">
    <property type="entry name" value="EPOXIDE HYDROLASE"/>
    <property type="match status" value="1"/>
</dbReference>
<dbReference type="PIRSF" id="PIRSF001112">
    <property type="entry name" value="Epoxide_hydrolase"/>
    <property type="match status" value="1"/>
</dbReference>
<dbReference type="SUPFAM" id="SSF53474">
    <property type="entry name" value="alpha/beta-Hydrolases"/>
    <property type="match status" value="1"/>
</dbReference>
<evidence type="ECO:0000256" key="2">
    <source>
        <dbReference type="ARBA" id="ARBA00022797"/>
    </source>
</evidence>
<proteinExistence type="inferred from homology"/>
<dbReference type="STRING" id="1179773.BN6_38990"/>
<sequence>MLAVPGIRAIARPVGQPDSEDAMRPFTIDVAQEDLDDLRARLARTRWPDSPGGTGWERGVPLAELRELAEYWRTGFDWRAEEERLNAFPQFVTELDGAPVHFLHVRSPRPDALPLLVTHGWPGSVREFTGVAGPLADPAAHGGDPADAFHLVIPSIPGYGFSGPPPDTGWDVPRIARAWHELMTRLGYRHYGVQGGDAGSPISLALGAMFPDHVVGVHVNMLMAFPSGDPAELAALDDEGRRRLGLLQEFDLDRSAYMKVMATRPRTLSYALTDSPVGQLAWVAEKFHEWTGGADAVDRDALLAIVSIYWLTGTAGSSAQFYYEGAAAVRAAASGSPPPRVPVPIGVAVFPHDLFVPVRAFAERDHPSIVRWTEFDRGGHFAALEQPDLFTGDVRSFFREVR</sequence>
<dbReference type="InterPro" id="IPR029058">
    <property type="entry name" value="AB_hydrolase_fold"/>
</dbReference>
<feature type="active site" description="Proton acceptor" evidence="4">
    <location>
        <position position="380"/>
    </location>
</feature>
<dbReference type="InterPro" id="IPR010497">
    <property type="entry name" value="Epoxide_hydro_N"/>
</dbReference>
<dbReference type="HOGENOM" id="CLU_019414_0_1_11"/>
<dbReference type="PANTHER" id="PTHR21661">
    <property type="entry name" value="EPOXIDE HYDROLASE 1-RELATED"/>
    <property type="match status" value="1"/>
</dbReference>
<dbReference type="EC" id="3.3.2.9" evidence="6"/>
<evidence type="ECO:0000313" key="7">
    <source>
        <dbReference type="Proteomes" id="UP000006281"/>
    </source>
</evidence>
<feature type="domain" description="Epoxide hydrolase N-terminal" evidence="5">
    <location>
        <begin position="23"/>
        <end position="128"/>
    </location>
</feature>
<feature type="active site" description="Nucleophile" evidence="4">
    <location>
        <position position="197"/>
    </location>
</feature>
<evidence type="ECO:0000259" key="5">
    <source>
        <dbReference type="Pfam" id="PF06441"/>
    </source>
</evidence>
<dbReference type="PRINTS" id="PR00412">
    <property type="entry name" value="EPOXHYDRLASE"/>
</dbReference>
<dbReference type="eggNOG" id="COG0596">
    <property type="taxonomic scope" value="Bacteria"/>
</dbReference>